<reference evidence="2 3" key="1">
    <citation type="journal article" date="2018" name="Sci. Rep.">
        <title>Genomic signatures of local adaptation to the degree of environmental predictability in rotifers.</title>
        <authorList>
            <person name="Franch-Gras L."/>
            <person name="Hahn C."/>
            <person name="Garcia-Roger E.M."/>
            <person name="Carmona M.J."/>
            <person name="Serra M."/>
            <person name="Gomez A."/>
        </authorList>
    </citation>
    <scope>NUCLEOTIDE SEQUENCE [LARGE SCALE GENOMIC DNA]</scope>
    <source>
        <strain evidence="2">HYR1</strain>
    </source>
</reference>
<gene>
    <name evidence="2" type="ORF">BpHYR1_015820</name>
</gene>
<feature type="region of interest" description="Disordered" evidence="1">
    <location>
        <begin position="39"/>
        <end position="63"/>
    </location>
</feature>
<proteinExistence type="predicted"/>
<accession>A0A3M7SNP9</accession>
<protein>
    <submittedName>
        <fullName evidence="2">Uncharacterized protein</fullName>
    </submittedName>
</protein>
<organism evidence="2 3">
    <name type="scientific">Brachionus plicatilis</name>
    <name type="common">Marine rotifer</name>
    <name type="synonym">Brachionus muelleri</name>
    <dbReference type="NCBI Taxonomy" id="10195"/>
    <lineage>
        <taxon>Eukaryota</taxon>
        <taxon>Metazoa</taxon>
        <taxon>Spiralia</taxon>
        <taxon>Gnathifera</taxon>
        <taxon>Rotifera</taxon>
        <taxon>Eurotatoria</taxon>
        <taxon>Monogononta</taxon>
        <taxon>Pseudotrocha</taxon>
        <taxon>Ploima</taxon>
        <taxon>Brachionidae</taxon>
        <taxon>Brachionus</taxon>
    </lineage>
</organism>
<sequence>MESSFPSEIGQTSPVNKSALLLILKPTIDLWDKNFTKDAPKRGAPTLENEKKNQMVSPFKRVL</sequence>
<dbReference type="AlphaFoldDB" id="A0A3M7SNP9"/>
<evidence type="ECO:0000313" key="2">
    <source>
        <dbReference type="EMBL" id="RNA37423.1"/>
    </source>
</evidence>
<dbReference type="EMBL" id="REGN01001046">
    <property type="protein sequence ID" value="RNA37423.1"/>
    <property type="molecule type" value="Genomic_DNA"/>
</dbReference>
<evidence type="ECO:0000256" key="1">
    <source>
        <dbReference type="SAM" id="MobiDB-lite"/>
    </source>
</evidence>
<name>A0A3M7SNP9_BRAPC</name>
<comment type="caution">
    <text evidence="2">The sequence shown here is derived from an EMBL/GenBank/DDBJ whole genome shotgun (WGS) entry which is preliminary data.</text>
</comment>
<dbReference type="Proteomes" id="UP000276133">
    <property type="component" value="Unassembled WGS sequence"/>
</dbReference>
<keyword evidence="3" id="KW-1185">Reference proteome</keyword>
<evidence type="ECO:0000313" key="3">
    <source>
        <dbReference type="Proteomes" id="UP000276133"/>
    </source>
</evidence>